<dbReference type="Gene3D" id="3.30.450.40">
    <property type="match status" value="1"/>
</dbReference>
<dbReference type="EMBL" id="CAUYUJ010014544">
    <property type="protein sequence ID" value="CAK0843031.1"/>
    <property type="molecule type" value="Genomic_DNA"/>
</dbReference>
<dbReference type="InterPro" id="IPR017441">
    <property type="entry name" value="Protein_kinase_ATP_BS"/>
</dbReference>
<feature type="compositionally biased region" description="Low complexity" evidence="2">
    <location>
        <begin position="334"/>
        <end position="350"/>
    </location>
</feature>
<evidence type="ECO:0000313" key="5">
    <source>
        <dbReference type="Proteomes" id="UP001189429"/>
    </source>
</evidence>
<dbReference type="InterPro" id="IPR000719">
    <property type="entry name" value="Prot_kinase_dom"/>
</dbReference>
<name>A0ABN9TBT3_9DINO</name>
<dbReference type="PANTHER" id="PTHR44329">
    <property type="entry name" value="SERINE/THREONINE-PROTEIN KINASE TNNI3K-RELATED"/>
    <property type="match status" value="1"/>
</dbReference>
<feature type="binding site" evidence="1">
    <location>
        <position position="402"/>
    </location>
    <ligand>
        <name>ATP</name>
        <dbReference type="ChEBI" id="CHEBI:30616"/>
    </ligand>
</feature>
<dbReference type="Proteomes" id="UP001189429">
    <property type="component" value="Unassembled WGS sequence"/>
</dbReference>
<evidence type="ECO:0000259" key="3">
    <source>
        <dbReference type="PROSITE" id="PS50011"/>
    </source>
</evidence>
<dbReference type="PROSITE" id="PS00107">
    <property type="entry name" value="PROTEIN_KINASE_ATP"/>
    <property type="match status" value="1"/>
</dbReference>
<reference evidence="4" key="1">
    <citation type="submission" date="2023-10" db="EMBL/GenBank/DDBJ databases">
        <authorList>
            <person name="Chen Y."/>
            <person name="Shah S."/>
            <person name="Dougan E. K."/>
            <person name="Thang M."/>
            <person name="Chan C."/>
        </authorList>
    </citation>
    <scope>NUCLEOTIDE SEQUENCE [LARGE SCALE GENOMIC DNA]</scope>
</reference>
<dbReference type="SUPFAM" id="SSF55785">
    <property type="entry name" value="PYP-like sensor domain (PAS domain)"/>
    <property type="match status" value="1"/>
</dbReference>
<dbReference type="SUPFAM" id="SSF55781">
    <property type="entry name" value="GAF domain-like"/>
    <property type="match status" value="1"/>
</dbReference>
<protein>
    <recommendedName>
        <fullName evidence="3">Protein kinase domain-containing protein</fullName>
    </recommendedName>
</protein>
<keyword evidence="1" id="KW-0547">Nucleotide-binding</keyword>
<dbReference type="InterPro" id="IPR001245">
    <property type="entry name" value="Ser-Thr/Tyr_kinase_cat_dom"/>
</dbReference>
<dbReference type="PANTHER" id="PTHR44329:SF214">
    <property type="entry name" value="PROTEIN KINASE DOMAIN-CONTAINING PROTEIN"/>
    <property type="match status" value="1"/>
</dbReference>
<evidence type="ECO:0000313" key="4">
    <source>
        <dbReference type="EMBL" id="CAK0843031.1"/>
    </source>
</evidence>
<dbReference type="InterPro" id="IPR035965">
    <property type="entry name" value="PAS-like_dom_sf"/>
</dbReference>
<sequence length="634" mass="69125">MLDTPTNEKPFNRITELMTKTFKTPVSLITLVADPSRVWFKSKVGPFGACVDRDGSWCNYVLVPSTPEILITEDASKDARLAHNPYVAGEPFIKFYAGAPLVGSHGERYGTLCIVDLKQRAFTAEMYALLNNFAALAVEEIERNKPLMDIVDEASHNDVSRNRSLDMSLTASRDGVIMLDVRESGWPISYANPAFESSSGLDIDDLAGSDFWELFEGEGKDELDIAKILGVGDAFEMSFFCEKSKRWLTLKLMPATSDRLAPSKATGIPSWVPSAYDPPDTKLGFDVDDDKKVEVTKRQQSELMDVADAKCFWFAIVLSAESDASTAYGSEGKSSGARTSSGRRSTEASSGKGGAFDGYQSGFGEYNPPTELSQLQLGPLLGSGSFGKVYRGTSDGTAVAVKLIDCRGREEGATDDQLAEVQLTCDLDHPGVVKILAHGVSTAKSGRHEIKVVWIVQELCNMGTLHDAAERGWLRVKRKITAPPDMATVLPTLRDIADAMAYVHDKSIIHADLNGRNVLLTSSASDPRGFVAKVCDFGMSRLTKDGPINTNVLGTITHMPPELLMDNLLAPVADVWAFGIIGWETYYGKKIYCGKSPPQIVMTVKKNIPLEWPAEAPQEFVSLMKKGAQSRVCS</sequence>
<keyword evidence="5" id="KW-1185">Reference proteome</keyword>
<organism evidence="4 5">
    <name type="scientific">Prorocentrum cordatum</name>
    <dbReference type="NCBI Taxonomy" id="2364126"/>
    <lineage>
        <taxon>Eukaryota</taxon>
        <taxon>Sar</taxon>
        <taxon>Alveolata</taxon>
        <taxon>Dinophyceae</taxon>
        <taxon>Prorocentrales</taxon>
        <taxon>Prorocentraceae</taxon>
        <taxon>Prorocentrum</taxon>
    </lineage>
</organism>
<accession>A0ABN9TBT3</accession>
<comment type="caution">
    <text evidence="4">The sequence shown here is derived from an EMBL/GenBank/DDBJ whole genome shotgun (WGS) entry which is preliminary data.</text>
</comment>
<dbReference type="PROSITE" id="PS50011">
    <property type="entry name" value="PROTEIN_KINASE_DOM"/>
    <property type="match status" value="1"/>
</dbReference>
<dbReference type="InterPro" id="IPR029016">
    <property type="entry name" value="GAF-like_dom_sf"/>
</dbReference>
<evidence type="ECO:0000256" key="1">
    <source>
        <dbReference type="PROSITE-ProRule" id="PRU10141"/>
    </source>
</evidence>
<feature type="region of interest" description="Disordered" evidence="2">
    <location>
        <begin position="326"/>
        <end position="355"/>
    </location>
</feature>
<proteinExistence type="predicted"/>
<dbReference type="Gene3D" id="1.10.510.10">
    <property type="entry name" value="Transferase(Phosphotransferase) domain 1"/>
    <property type="match status" value="1"/>
</dbReference>
<gene>
    <name evidence="4" type="ORF">PCOR1329_LOCUS37486</name>
</gene>
<dbReference type="SUPFAM" id="SSF56112">
    <property type="entry name" value="Protein kinase-like (PK-like)"/>
    <property type="match status" value="1"/>
</dbReference>
<dbReference type="Gene3D" id="3.30.450.20">
    <property type="entry name" value="PAS domain"/>
    <property type="match status" value="1"/>
</dbReference>
<feature type="domain" description="Protein kinase" evidence="3">
    <location>
        <begin position="375"/>
        <end position="634"/>
    </location>
</feature>
<evidence type="ECO:0000256" key="2">
    <source>
        <dbReference type="SAM" id="MobiDB-lite"/>
    </source>
</evidence>
<dbReference type="InterPro" id="IPR051681">
    <property type="entry name" value="Ser/Thr_Kinases-Pseudokinases"/>
</dbReference>
<dbReference type="Pfam" id="PF07714">
    <property type="entry name" value="PK_Tyr_Ser-Thr"/>
    <property type="match status" value="1"/>
</dbReference>
<keyword evidence="1" id="KW-0067">ATP-binding</keyword>
<dbReference type="InterPro" id="IPR011009">
    <property type="entry name" value="Kinase-like_dom_sf"/>
</dbReference>